<dbReference type="Proteomes" id="UP000029867">
    <property type="component" value="Unassembled WGS sequence"/>
</dbReference>
<dbReference type="EMBL" id="JQFK01001490">
    <property type="protein sequence ID" value="KGK34585.1"/>
    <property type="molecule type" value="Genomic_DNA"/>
</dbReference>
<name>A0A099NPX3_PICKU</name>
<accession>A0A099NPX3</accession>
<protein>
    <submittedName>
        <fullName evidence="1">Uncharacterized protein</fullName>
    </submittedName>
</protein>
<dbReference type="AlphaFoldDB" id="A0A099NPX3"/>
<gene>
    <name evidence="1" type="ORF">JL09_g6267</name>
</gene>
<dbReference type="HOGENOM" id="CLU_3362196_0_0_1"/>
<proteinExistence type="predicted"/>
<evidence type="ECO:0000313" key="2">
    <source>
        <dbReference type="Proteomes" id="UP000029867"/>
    </source>
</evidence>
<feature type="non-terminal residue" evidence="1">
    <location>
        <position position="36"/>
    </location>
</feature>
<organism evidence="1 2">
    <name type="scientific">Pichia kudriavzevii</name>
    <name type="common">Yeast</name>
    <name type="synonym">Issatchenkia orientalis</name>
    <dbReference type="NCBI Taxonomy" id="4909"/>
    <lineage>
        <taxon>Eukaryota</taxon>
        <taxon>Fungi</taxon>
        <taxon>Dikarya</taxon>
        <taxon>Ascomycota</taxon>
        <taxon>Saccharomycotina</taxon>
        <taxon>Pichiomycetes</taxon>
        <taxon>Pichiales</taxon>
        <taxon>Pichiaceae</taxon>
        <taxon>Pichia</taxon>
    </lineage>
</organism>
<comment type="caution">
    <text evidence="1">The sequence shown here is derived from an EMBL/GenBank/DDBJ whole genome shotgun (WGS) entry which is preliminary data.</text>
</comment>
<evidence type="ECO:0000313" key="1">
    <source>
        <dbReference type="EMBL" id="KGK34585.1"/>
    </source>
</evidence>
<reference evidence="2" key="1">
    <citation type="journal article" date="2014" name="Microb. Cell Fact.">
        <title>Exploiting Issatchenkia orientalis SD108 for succinic acid production.</title>
        <authorList>
            <person name="Xiao H."/>
            <person name="Shao Z."/>
            <person name="Jiang Y."/>
            <person name="Dole S."/>
            <person name="Zhao H."/>
        </authorList>
    </citation>
    <scope>NUCLEOTIDE SEQUENCE [LARGE SCALE GENOMIC DNA]</scope>
    <source>
        <strain evidence="2">SD108</strain>
    </source>
</reference>
<sequence length="36" mass="4183">MLSNTTRIINKRSIQIGLSSTIKRWNSSQKDTYKVN</sequence>